<feature type="domain" description="HTH araC/xylS-type" evidence="4">
    <location>
        <begin position="162"/>
        <end position="265"/>
    </location>
</feature>
<dbReference type="InterPro" id="IPR050204">
    <property type="entry name" value="AraC_XylS_family_regulators"/>
</dbReference>
<evidence type="ECO:0000313" key="5">
    <source>
        <dbReference type="EMBL" id="PCI26789.1"/>
    </source>
</evidence>
<dbReference type="EMBL" id="NVSR01000084">
    <property type="protein sequence ID" value="PCI26789.1"/>
    <property type="molecule type" value="Genomic_DNA"/>
</dbReference>
<dbReference type="GO" id="GO:0043565">
    <property type="term" value="F:sequence-specific DNA binding"/>
    <property type="evidence" value="ECO:0007669"/>
    <property type="project" value="InterPro"/>
</dbReference>
<accession>A0A2A4T0G9</accession>
<evidence type="ECO:0000256" key="1">
    <source>
        <dbReference type="ARBA" id="ARBA00023015"/>
    </source>
</evidence>
<protein>
    <recommendedName>
        <fullName evidence="4">HTH araC/xylS-type domain-containing protein</fullName>
    </recommendedName>
</protein>
<dbReference type="Gene3D" id="1.10.10.60">
    <property type="entry name" value="Homeodomain-like"/>
    <property type="match status" value="1"/>
</dbReference>
<dbReference type="Pfam" id="PF12833">
    <property type="entry name" value="HTH_18"/>
    <property type="match status" value="1"/>
</dbReference>
<dbReference type="Proteomes" id="UP000218113">
    <property type="component" value="Unassembled WGS sequence"/>
</dbReference>
<keyword evidence="2" id="KW-0238">DNA-binding</keyword>
<dbReference type="Pfam" id="PF20240">
    <property type="entry name" value="DUF6597"/>
    <property type="match status" value="1"/>
</dbReference>
<evidence type="ECO:0000259" key="4">
    <source>
        <dbReference type="PROSITE" id="PS01124"/>
    </source>
</evidence>
<dbReference type="SMART" id="SM00342">
    <property type="entry name" value="HTH_ARAC"/>
    <property type="match status" value="1"/>
</dbReference>
<dbReference type="PROSITE" id="PS01124">
    <property type="entry name" value="HTH_ARAC_FAMILY_2"/>
    <property type="match status" value="1"/>
</dbReference>
<keyword evidence="1" id="KW-0805">Transcription regulation</keyword>
<dbReference type="AlphaFoldDB" id="A0A2A4T0G9"/>
<comment type="caution">
    <text evidence="5">The sequence shown here is derived from an EMBL/GenBank/DDBJ whole genome shotgun (WGS) entry which is preliminary data.</text>
</comment>
<reference evidence="6" key="1">
    <citation type="submission" date="2017-08" db="EMBL/GenBank/DDBJ databases">
        <title>A dynamic microbial community with high functional redundancy inhabits the cold, oxic subseafloor aquifer.</title>
        <authorList>
            <person name="Tully B.J."/>
            <person name="Wheat C.G."/>
            <person name="Glazer B.T."/>
            <person name="Huber J.A."/>
        </authorList>
    </citation>
    <scope>NUCLEOTIDE SEQUENCE [LARGE SCALE GENOMIC DNA]</scope>
</reference>
<sequence>MPPVDEPRLDYLGFQSVAPSPRLAPYVQCYWIIRRAVPLRQRRVEYLYPDGGMGIIFNLGGKLFFDGQQQKASSFLDGTSTQAIRFGMQGQVHAIGIRFLPGGAYPFMPIPVHELNNSINSLQDIRLHDSSRIYDQLCQAVTVPQQVMAIENWLLSILSNTSDLNKFIRSTVQTVQASKGQISVTSIAEAVNIGKRQLERIFKKEVGLAPKNFTRILRVKGARTLLKNIKSCADVGHLSGFYDQPHFIREFKRVNGFTPMTYQVQGHLSPLEKKSSDP</sequence>
<keyword evidence="3" id="KW-0804">Transcription</keyword>
<evidence type="ECO:0000256" key="2">
    <source>
        <dbReference type="ARBA" id="ARBA00023125"/>
    </source>
</evidence>
<evidence type="ECO:0000256" key="3">
    <source>
        <dbReference type="ARBA" id="ARBA00023163"/>
    </source>
</evidence>
<dbReference type="InterPro" id="IPR018060">
    <property type="entry name" value="HTH_AraC"/>
</dbReference>
<name>A0A2A4T0G9_9DELT</name>
<evidence type="ECO:0000313" key="6">
    <source>
        <dbReference type="Proteomes" id="UP000218113"/>
    </source>
</evidence>
<proteinExistence type="predicted"/>
<dbReference type="SUPFAM" id="SSF46689">
    <property type="entry name" value="Homeodomain-like"/>
    <property type="match status" value="1"/>
</dbReference>
<organism evidence="5 6">
    <name type="scientific">SAR324 cluster bacterium</name>
    <dbReference type="NCBI Taxonomy" id="2024889"/>
    <lineage>
        <taxon>Bacteria</taxon>
        <taxon>Deltaproteobacteria</taxon>
        <taxon>SAR324 cluster</taxon>
    </lineage>
</organism>
<dbReference type="PANTHER" id="PTHR46796">
    <property type="entry name" value="HTH-TYPE TRANSCRIPTIONAL ACTIVATOR RHAS-RELATED"/>
    <property type="match status" value="1"/>
</dbReference>
<dbReference type="PANTHER" id="PTHR46796:SF13">
    <property type="entry name" value="HTH-TYPE TRANSCRIPTIONAL ACTIVATOR RHAS"/>
    <property type="match status" value="1"/>
</dbReference>
<dbReference type="InterPro" id="IPR046532">
    <property type="entry name" value="DUF6597"/>
</dbReference>
<dbReference type="GO" id="GO:0003700">
    <property type="term" value="F:DNA-binding transcription factor activity"/>
    <property type="evidence" value="ECO:0007669"/>
    <property type="project" value="InterPro"/>
</dbReference>
<dbReference type="InterPro" id="IPR009057">
    <property type="entry name" value="Homeodomain-like_sf"/>
</dbReference>
<gene>
    <name evidence="5" type="ORF">COB67_09750</name>
</gene>